<evidence type="ECO:0000313" key="2">
    <source>
        <dbReference type="Proteomes" id="UP000076744"/>
    </source>
</evidence>
<comment type="caution">
    <text evidence="1">The sequence shown here is derived from an EMBL/GenBank/DDBJ whole genome shotgun (WGS) entry which is preliminary data.</text>
</comment>
<dbReference type="GeneID" id="30026229"/>
<dbReference type="RefSeq" id="XP_018699279.1">
    <property type="nucleotide sequence ID" value="XM_018853536.1"/>
</dbReference>
<sequence>MDDLDRTWPAWKFGLQIDDQFKELQELYNTFPSAIQNPQAFHLDLLEIATKATTKEELYKELAIRKQTRFLELNRSLESLSCEIVANPALLAVSQWHHAVQIFRTGSLDSLVEYFASYLTSVDSPIAKDTPVLE</sequence>
<dbReference type="STRING" id="1081104.A0A166YGW2"/>
<dbReference type="OrthoDB" id="4366798at2759"/>
<evidence type="ECO:0000313" key="1">
    <source>
        <dbReference type="EMBL" id="OAA36892.1"/>
    </source>
</evidence>
<reference evidence="1 2" key="1">
    <citation type="journal article" date="2016" name="Genome Biol. Evol.">
        <title>Divergent and convergent evolution of fungal pathogenicity.</title>
        <authorList>
            <person name="Shang Y."/>
            <person name="Xiao G."/>
            <person name="Zheng P."/>
            <person name="Cen K."/>
            <person name="Zhan S."/>
            <person name="Wang C."/>
        </authorList>
    </citation>
    <scope>NUCLEOTIDE SEQUENCE [LARGE SCALE GENOMIC DNA]</scope>
    <source>
        <strain evidence="1 2">ARSEF 2679</strain>
    </source>
</reference>
<gene>
    <name evidence="1" type="ORF">ISF_09937</name>
</gene>
<protein>
    <submittedName>
        <fullName evidence="1">Uncharacterized protein</fullName>
    </submittedName>
</protein>
<accession>A0A166YGW2</accession>
<name>A0A166YGW2_CORFA</name>
<dbReference type="Proteomes" id="UP000076744">
    <property type="component" value="Unassembled WGS sequence"/>
</dbReference>
<proteinExistence type="predicted"/>
<dbReference type="AlphaFoldDB" id="A0A166YGW2"/>
<organism evidence="1 2">
    <name type="scientific">Cordyceps fumosorosea (strain ARSEF 2679)</name>
    <name type="common">Isaria fumosorosea</name>
    <dbReference type="NCBI Taxonomy" id="1081104"/>
    <lineage>
        <taxon>Eukaryota</taxon>
        <taxon>Fungi</taxon>
        <taxon>Dikarya</taxon>
        <taxon>Ascomycota</taxon>
        <taxon>Pezizomycotina</taxon>
        <taxon>Sordariomycetes</taxon>
        <taxon>Hypocreomycetidae</taxon>
        <taxon>Hypocreales</taxon>
        <taxon>Cordycipitaceae</taxon>
        <taxon>Cordyceps</taxon>
    </lineage>
</organism>
<dbReference type="EMBL" id="AZHB01000103">
    <property type="protein sequence ID" value="OAA36892.1"/>
    <property type="molecule type" value="Genomic_DNA"/>
</dbReference>
<keyword evidence="2" id="KW-1185">Reference proteome</keyword>